<proteinExistence type="predicted"/>
<organism evidence="1 2">
    <name type="scientific">Coniosporium uncinatum</name>
    <dbReference type="NCBI Taxonomy" id="93489"/>
    <lineage>
        <taxon>Eukaryota</taxon>
        <taxon>Fungi</taxon>
        <taxon>Dikarya</taxon>
        <taxon>Ascomycota</taxon>
        <taxon>Pezizomycotina</taxon>
        <taxon>Dothideomycetes</taxon>
        <taxon>Dothideomycetes incertae sedis</taxon>
        <taxon>Coniosporium</taxon>
    </lineage>
</organism>
<reference evidence="1" key="1">
    <citation type="submission" date="2024-09" db="EMBL/GenBank/DDBJ databases">
        <title>Black Yeasts Isolated from many extreme environments.</title>
        <authorList>
            <person name="Coleine C."/>
            <person name="Stajich J.E."/>
            <person name="Selbmann L."/>
        </authorList>
    </citation>
    <scope>NUCLEOTIDE SEQUENCE</scope>
    <source>
        <strain evidence="1">CCFEE 5737</strain>
    </source>
</reference>
<gene>
    <name evidence="1" type="ORF">LTS18_014494</name>
</gene>
<dbReference type="Proteomes" id="UP001186974">
    <property type="component" value="Unassembled WGS sequence"/>
</dbReference>
<evidence type="ECO:0000313" key="1">
    <source>
        <dbReference type="EMBL" id="KAK3045135.1"/>
    </source>
</evidence>
<sequence length="365" mass="39172">MIGLTWAGSPAHPWRSASTIAPIVIGVCTLAACFLYDFTIAKNPFFPLPVFKLVIFEVISVFVAGMIFYSMAGLLPQATMYCFTNDPMEIGWVQLPNGFGQLFFGGLVCLIMGKLGHLKLQVIAMLVLQTVFVALYAAVIPSNKAAWMAFQFFGNGPFTLLTLVCYVLVGLNVPLRHIGVASGLIGTFRSAGGAFGNAIFNTILNGVSGDQIPERVSEVLFWNDLDASLLPRLIPAALQNAVGAPGAFDGLNLSADVQAQVALAVRDSYAYAFRMVFYATIPFGVVAIVGACFIQDASQYLTNHTAVHMQRESVVFGRADLEGRVVREGKVPKGARVEEVEKVLGKEAAESGSGSERSDGITKKE</sequence>
<keyword evidence="2" id="KW-1185">Reference proteome</keyword>
<evidence type="ECO:0000313" key="2">
    <source>
        <dbReference type="Proteomes" id="UP001186974"/>
    </source>
</evidence>
<accession>A0ACC3CV23</accession>
<name>A0ACC3CV23_9PEZI</name>
<dbReference type="EMBL" id="JAWDJW010010986">
    <property type="protein sequence ID" value="KAK3045135.1"/>
    <property type="molecule type" value="Genomic_DNA"/>
</dbReference>
<protein>
    <submittedName>
        <fullName evidence="1">Uncharacterized protein</fullName>
    </submittedName>
</protein>
<comment type="caution">
    <text evidence="1">The sequence shown here is derived from an EMBL/GenBank/DDBJ whole genome shotgun (WGS) entry which is preliminary data.</text>
</comment>